<proteinExistence type="predicted"/>
<evidence type="ECO:0000313" key="2">
    <source>
        <dbReference type="Proteomes" id="UP000183832"/>
    </source>
</evidence>
<dbReference type="Proteomes" id="UP000183832">
    <property type="component" value="Unassembled WGS sequence"/>
</dbReference>
<organism evidence="1 2">
    <name type="scientific">Clunio marinus</name>
    <dbReference type="NCBI Taxonomy" id="568069"/>
    <lineage>
        <taxon>Eukaryota</taxon>
        <taxon>Metazoa</taxon>
        <taxon>Ecdysozoa</taxon>
        <taxon>Arthropoda</taxon>
        <taxon>Hexapoda</taxon>
        <taxon>Insecta</taxon>
        <taxon>Pterygota</taxon>
        <taxon>Neoptera</taxon>
        <taxon>Endopterygota</taxon>
        <taxon>Diptera</taxon>
        <taxon>Nematocera</taxon>
        <taxon>Chironomoidea</taxon>
        <taxon>Chironomidae</taxon>
        <taxon>Clunio</taxon>
    </lineage>
</organism>
<sequence>MDFFLISGRINRLRDSHGIAIHLVIYVETASEGFVSVIQSFTASSKSAKLFKRLMKVDELLISNVVEICKFLVDLKAFHTNRVFVKMLKSAMCCENKAF</sequence>
<gene>
    <name evidence="1" type="ORF">CLUMA_CG007152</name>
</gene>
<dbReference type="AlphaFoldDB" id="A0A1J1I425"/>
<dbReference type="EMBL" id="CVRI01000037">
    <property type="protein sequence ID" value="CRK93622.1"/>
    <property type="molecule type" value="Genomic_DNA"/>
</dbReference>
<keyword evidence="2" id="KW-1185">Reference proteome</keyword>
<reference evidence="1 2" key="1">
    <citation type="submission" date="2015-04" db="EMBL/GenBank/DDBJ databases">
        <authorList>
            <person name="Syromyatnikov M.Y."/>
            <person name="Popov V.N."/>
        </authorList>
    </citation>
    <scope>NUCLEOTIDE SEQUENCE [LARGE SCALE GENOMIC DNA]</scope>
</reference>
<name>A0A1J1I425_9DIPT</name>
<accession>A0A1J1I425</accession>
<protein>
    <submittedName>
        <fullName evidence="1">CLUMA_CG007152, isoform A</fullName>
    </submittedName>
</protein>
<evidence type="ECO:0000313" key="1">
    <source>
        <dbReference type="EMBL" id="CRK93622.1"/>
    </source>
</evidence>